<organism evidence="9">
    <name type="scientific">Magallana gigas</name>
    <name type="common">Pacific oyster</name>
    <name type="synonym">Crassostrea gigas</name>
    <dbReference type="NCBI Taxonomy" id="29159"/>
    <lineage>
        <taxon>Eukaryota</taxon>
        <taxon>Metazoa</taxon>
        <taxon>Spiralia</taxon>
        <taxon>Lophotrochozoa</taxon>
        <taxon>Mollusca</taxon>
        <taxon>Bivalvia</taxon>
        <taxon>Autobranchia</taxon>
        <taxon>Pteriomorphia</taxon>
        <taxon>Ostreida</taxon>
        <taxon>Ostreoidea</taxon>
        <taxon>Ostreidae</taxon>
        <taxon>Magallana</taxon>
    </lineage>
</organism>
<gene>
    <name evidence="9" type="ORF">CGI_10005958</name>
</gene>
<dbReference type="PROSITE" id="PS50071">
    <property type="entry name" value="HOMEOBOX_2"/>
    <property type="match status" value="1"/>
</dbReference>
<feature type="DNA-binding region" description="Homeobox" evidence="6">
    <location>
        <begin position="126"/>
        <end position="185"/>
    </location>
</feature>
<evidence type="ECO:0000256" key="6">
    <source>
        <dbReference type="PROSITE-ProRule" id="PRU00108"/>
    </source>
</evidence>
<evidence type="ECO:0000256" key="2">
    <source>
        <dbReference type="ARBA" id="ARBA00022473"/>
    </source>
</evidence>
<keyword evidence="2" id="KW-0217">Developmental protein</keyword>
<keyword evidence="3 6" id="KW-0238">DNA-binding</keyword>
<dbReference type="GO" id="GO:0000981">
    <property type="term" value="F:DNA-binding transcription factor activity, RNA polymerase II-specific"/>
    <property type="evidence" value="ECO:0007669"/>
    <property type="project" value="InterPro"/>
</dbReference>
<dbReference type="PROSITE" id="PS00027">
    <property type="entry name" value="HOMEOBOX_1"/>
    <property type="match status" value="1"/>
</dbReference>
<dbReference type="SMART" id="SM00389">
    <property type="entry name" value="HOX"/>
    <property type="match status" value="1"/>
</dbReference>
<dbReference type="Pfam" id="PF00046">
    <property type="entry name" value="Homeodomain"/>
    <property type="match status" value="1"/>
</dbReference>
<name>K1Q149_MAGGI</name>
<dbReference type="InterPro" id="IPR001356">
    <property type="entry name" value="HD"/>
</dbReference>
<dbReference type="PANTHER" id="PTHR24333:SF8">
    <property type="entry name" value="HOMEOBOX PROTEIN CEH-62"/>
    <property type="match status" value="1"/>
</dbReference>
<comment type="subcellular location">
    <subcellularLocation>
        <location evidence="1 6 7">Nucleus</location>
    </subcellularLocation>
</comment>
<dbReference type="GO" id="GO:0005634">
    <property type="term" value="C:nucleus"/>
    <property type="evidence" value="ECO:0007669"/>
    <property type="project" value="UniProtKB-SubCell"/>
</dbReference>
<dbReference type="InterPro" id="IPR009057">
    <property type="entry name" value="Homeodomain-like_sf"/>
</dbReference>
<dbReference type="PANTHER" id="PTHR24333">
    <property type="entry name" value="HOMEO BOX HB9 LIKE A-RELATED"/>
    <property type="match status" value="1"/>
</dbReference>
<evidence type="ECO:0000256" key="4">
    <source>
        <dbReference type="ARBA" id="ARBA00023155"/>
    </source>
</evidence>
<dbReference type="EMBL" id="JH817886">
    <property type="protein sequence ID" value="EKC27628.1"/>
    <property type="molecule type" value="Genomic_DNA"/>
</dbReference>
<dbReference type="InParanoid" id="K1Q149"/>
<dbReference type="GO" id="GO:0048663">
    <property type="term" value="P:neuron fate commitment"/>
    <property type="evidence" value="ECO:0007669"/>
    <property type="project" value="UniProtKB-ARBA"/>
</dbReference>
<evidence type="ECO:0000256" key="7">
    <source>
        <dbReference type="RuleBase" id="RU000682"/>
    </source>
</evidence>
<protein>
    <submittedName>
        <fullName evidence="9">Homeobox protein rough</fullName>
    </submittedName>
</protein>
<evidence type="ECO:0000256" key="3">
    <source>
        <dbReference type="ARBA" id="ARBA00023125"/>
    </source>
</evidence>
<dbReference type="CDD" id="cd00086">
    <property type="entry name" value="homeodomain"/>
    <property type="match status" value="1"/>
</dbReference>
<accession>K1Q149</accession>
<evidence type="ECO:0000256" key="5">
    <source>
        <dbReference type="ARBA" id="ARBA00023242"/>
    </source>
</evidence>
<sequence>MEDQSKTEYGLLNLKAGNIFSNIYSSHLPNFRSDFSAFQNWRDCFKRNSEEFHRALEDLKTGELWDAKIPHGKSQNNDILPGNLPKCDKRSIQGLHSPSSVGQCLPAFAPVFAGLMNRRRRRENRPRRQRTTFSSDQTVKLEIEYSRTEYITRSRRYELAELLCLTENQIKIWFQNRRAKEKRIEKAHMDHHLRTLSITGHAGSFPIPKCPNGDLGEASSWPESPPIPKPKHT</sequence>
<feature type="region of interest" description="Disordered" evidence="8">
    <location>
        <begin position="205"/>
        <end position="233"/>
    </location>
</feature>
<evidence type="ECO:0000256" key="1">
    <source>
        <dbReference type="ARBA" id="ARBA00004123"/>
    </source>
</evidence>
<keyword evidence="5 6" id="KW-0539">Nucleus</keyword>
<evidence type="ECO:0000256" key="8">
    <source>
        <dbReference type="SAM" id="MobiDB-lite"/>
    </source>
</evidence>
<dbReference type="AlphaFoldDB" id="K1Q149"/>
<keyword evidence="4 6" id="KW-0371">Homeobox</keyword>
<dbReference type="FunFam" id="1.10.10.60:FF:000417">
    <property type="entry name" value="Even-skipped homeobox 1"/>
    <property type="match status" value="1"/>
</dbReference>
<proteinExistence type="predicted"/>
<evidence type="ECO:0000313" key="9">
    <source>
        <dbReference type="EMBL" id="EKC27628.1"/>
    </source>
</evidence>
<feature type="compositionally biased region" description="Pro residues" evidence="8">
    <location>
        <begin position="223"/>
        <end position="233"/>
    </location>
</feature>
<dbReference type="Gene3D" id="1.10.10.60">
    <property type="entry name" value="Homeodomain-like"/>
    <property type="match status" value="1"/>
</dbReference>
<dbReference type="InterPro" id="IPR017970">
    <property type="entry name" value="Homeobox_CS"/>
</dbReference>
<dbReference type="InterPro" id="IPR050848">
    <property type="entry name" value="Homeobox_TF"/>
</dbReference>
<dbReference type="HOGENOM" id="CLU_1190851_0_0_1"/>
<dbReference type="SUPFAM" id="SSF46689">
    <property type="entry name" value="Homeodomain-like"/>
    <property type="match status" value="1"/>
</dbReference>
<dbReference type="InterPro" id="IPR020479">
    <property type="entry name" value="HD_metazoa"/>
</dbReference>
<dbReference type="PRINTS" id="PR00024">
    <property type="entry name" value="HOMEOBOX"/>
</dbReference>
<reference evidence="9" key="1">
    <citation type="journal article" date="2012" name="Nature">
        <title>The oyster genome reveals stress adaptation and complexity of shell formation.</title>
        <authorList>
            <person name="Zhang G."/>
            <person name="Fang X."/>
            <person name="Guo X."/>
            <person name="Li L."/>
            <person name="Luo R."/>
            <person name="Xu F."/>
            <person name="Yang P."/>
            <person name="Zhang L."/>
            <person name="Wang X."/>
            <person name="Qi H."/>
            <person name="Xiong Z."/>
            <person name="Que H."/>
            <person name="Xie Y."/>
            <person name="Holland P.W."/>
            <person name="Paps J."/>
            <person name="Zhu Y."/>
            <person name="Wu F."/>
            <person name="Chen Y."/>
            <person name="Wang J."/>
            <person name="Peng C."/>
            <person name="Meng J."/>
            <person name="Yang L."/>
            <person name="Liu J."/>
            <person name="Wen B."/>
            <person name="Zhang N."/>
            <person name="Huang Z."/>
            <person name="Zhu Q."/>
            <person name="Feng Y."/>
            <person name="Mount A."/>
            <person name="Hedgecock D."/>
            <person name="Xu Z."/>
            <person name="Liu Y."/>
            <person name="Domazet-Loso T."/>
            <person name="Du Y."/>
            <person name="Sun X."/>
            <person name="Zhang S."/>
            <person name="Liu B."/>
            <person name="Cheng P."/>
            <person name="Jiang X."/>
            <person name="Li J."/>
            <person name="Fan D."/>
            <person name="Wang W."/>
            <person name="Fu W."/>
            <person name="Wang T."/>
            <person name="Wang B."/>
            <person name="Zhang J."/>
            <person name="Peng Z."/>
            <person name="Li Y."/>
            <person name="Li N."/>
            <person name="Wang J."/>
            <person name="Chen M."/>
            <person name="He Y."/>
            <person name="Tan F."/>
            <person name="Song X."/>
            <person name="Zheng Q."/>
            <person name="Huang R."/>
            <person name="Yang H."/>
            <person name="Du X."/>
            <person name="Chen L."/>
            <person name="Yang M."/>
            <person name="Gaffney P.M."/>
            <person name="Wang S."/>
            <person name="Luo L."/>
            <person name="She Z."/>
            <person name="Ming Y."/>
            <person name="Huang W."/>
            <person name="Zhang S."/>
            <person name="Huang B."/>
            <person name="Zhang Y."/>
            <person name="Qu T."/>
            <person name="Ni P."/>
            <person name="Miao G."/>
            <person name="Wang J."/>
            <person name="Wang Q."/>
            <person name="Steinberg C.E."/>
            <person name="Wang H."/>
            <person name="Li N."/>
            <person name="Qian L."/>
            <person name="Zhang G."/>
            <person name="Li Y."/>
            <person name="Yang H."/>
            <person name="Liu X."/>
            <person name="Wang J."/>
            <person name="Yin Y."/>
            <person name="Wang J."/>
        </authorList>
    </citation>
    <scope>NUCLEOTIDE SEQUENCE [LARGE SCALE GENOMIC DNA]</scope>
    <source>
        <strain evidence="9">05x7-T-G4-1.051#20</strain>
    </source>
</reference>
<dbReference type="GO" id="GO:0003677">
    <property type="term" value="F:DNA binding"/>
    <property type="evidence" value="ECO:0007669"/>
    <property type="project" value="UniProtKB-UniRule"/>
</dbReference>